<dbReference type="RefSeq" id="XP_002681912.1">
    <property type="nucleotide sequence ID" value="XM_002681866.1"/>
</dbReference>
<dbReference type="Pfam" id="PF02152">
    <property type="entry name" value="FolB"/>
    <property type="match status" value="1"/>
</dbReference>
<dbReference type="NCBIfam" id="TIGR00526">
    <property type="entry name" value="folB_dom"/>
    <property type="match status" value="1"/>
</dbReference>
<dbReference type="PANTHER" id="PTHR42844">
    <property type="entry name" value="DIHYDRONEOPTERIN ALDOLASE 1-RELATED"/>
    <property type="match status" value="1"/>
</dbReference>
<dbReference type="GO" id="GO:0005737">
    <property type="term" value="C:cytoplasm"/>
    <property type="evidence" value="ECO:0007669"/>
    <property type="project" value="TreeGrafter"/>
</dbReference>
<dbReference type="SMART" id="SM00905">
    <property type="entry name" value="FolB"/>
    <property type="match status" value="1"/>
</dbReference>
<dbReference type="Proteomes" id="UP000006671">
    <property type="component" value="Unassembled WGS sequence"/>
</dbReference>
<dbReference type="EC" id="4.1.2.25" evidence="4"/>
<dbReference type="InParanoid" id="D2V1I2"/>
<keyword evidence="6" id="KW-0456">Lyase</keyword>
<proteinExistence type="inferred from homology"/>
<sequence length="143" mass="16388">MPPYSLHDNQVSTSSSSERRNIASIGVLEHRVNCIIGVNPEERVNTQDILIDIEVQYDISQAAASDNVVDTFSYVDLRDLATELATTRKYQLLETFCVEFIDRVEKDYISKGVLSCFIQIKKPEVMKTTKYPYVALKRNFVQF</sequence>
<dbReference type="KEGG" id="ngr:NAEGRDRAFT_62589"/>
<evidence type="ECO:0000256" key="2">
    <source>
        <dbReference type="ARBA" id="ARBA00005013"/>
    </source>
</evidence>
<dbReference type="VEuPathDB" id="AmoebaDB:NAEGRDRAFT_62589"/>
<evidence type="ECO:0000313" key="9">
    <source>
        <dbReference type="EMBL" id="EFC49168.1"/>
    </source>
</evidence>
<dbReference type="SUPFAM" id="SSF55620">
    <property type="entry name" value="Tetrahydrobiopterin biosynthesis enzymes-like"/>
    <property type="match status" value="1"/>
</dbReference>
<comment type="catalytic activity">
    <reaction evidence="1">
        <text>7,8-dihydroneopterin = 6-hydroxymethyl-7,8-dihydropterin + glycolaldehyde</text>
        <dbReference type="Rhea" id="RHEA:10540"/>
        <dbReference type="ChEBI" id="CHEBI:17001"/>
        <dbReference type="ChEBI" id="CHEBI:17071"/>
        <dbReference type="ChEBI" id="CHEBI:44841"/>
        <dbReference type="EC" id="4.1.2.25"/>
    </reaction>
</comment>
<dbReference type="InterPro" id="IPR006156">
    <property type="entry name" value="Dihydroneopterin_aldolase"/>
</dbReference>
<dbReference type="AlphaFoldDB" id="D2V1I2"/>
<dbReference type="GO" id="GO:0004150">
    <property type="term" value="F:dihydroneopterin aldolase activity"/>
    <property type="evidence" value="ECO:0007669"/>
    <property type="project" value="UniProtKB-EC"/>
</dbReference>
<dbReference type="InterPro" id="IPR006157">
    <property type="entry name" value="FolB_dom"/>
</dbReference>
<dbReference type="OMA" id="ETFCVEF"/>
<dbReference type="EMBL" id="GG738848">
    <property type="protein sequence ID" value="EFC49168.1"/>
    <property type="molecule type" value="Genomic_DNA"/>
</dbReference>
<comment type="pathway">
    <text evidence="2">Cofactor biosynthesis; tetrahydrofolate biosynthesis; 2-amino-4-hydroxy-6-hydroxymethyl-7,8-dihydropteridine diphosphate from 7,8-dihydroneopterin triphosphate: step 3/4.</text>
</comment>
<reference evidence="9 10" key="1">
    <citation type="journal article" date="2010" name="Cell">
        <title>The genome of Naegleria gruberi illuminates early eukaryotic versatility.</title>
        <authorList>
            <person name="Fritz-Laylin L.K."/>
            <person name="Prochnik S.E."/>
            <person name="Ginger M.L."/>
            <person name="Dacks J.B."/>
            <person name="Carpenter M.L."/>
            <person name="Field M.C."/>
            <person name="Kuo A."/>
            <person name="Paredez A."/>
            <person name="Chapman J."/>
            <person name="Pham J."/>
            <person name="Shu S."/>
            <person name="Neupane R."/>
            <person name="Cipriano M."/>
            <person name="Mancuso J."/>
            <person name="Tu H."/>
            <person name="Salamov A."/>
            <person name="Lindquist E."/>
            <person name="Shapiro H."/>
            <person name="Lucas S."/>
            <person name="Grigoriev I.V."/>
            <person name="Cande W.Z."/>
            <person name="Fulton C."/>
            <person name="Rokhsar D.S."/>
            <person name="Dawson S.C."/>
        </authorList>
    </citation>
    <scope>NUCLEOTIDE SEQUENCE [LARGE SCALE GENOMIC DNA]</scope>
    <source>
        <strain evidence="9 10">NEG-M</strain>
    </source>
</reference>
<keyword evidence="5" id="KW-0289">Folate biosynthesis</keyword>
<dbReference type="GO" id="GO:0046656">
    <property type="term" value="P:folic acid biosynthetic process"/>
    <property type="evidence" value="ECO:0007669"/>
    <property type="project" value="UniProtKB-KW"/>
</dbReference>
<evidence type="ECO:0000256" key="3">
    <source>
        <dbReference type="ARBA" id="ARBA00005708"/>
    </source>
</evidence>
<dbReference type="Gene3D" id="3.30.1130.10">
    <property type="match status" value="1"/>
</dbReference>
<dbReference type="OrthoDB" id="1863886at2759"/>
<evidence type="ECO:0000256" key="5">
    <source>
        <dbReference type="ARBA" id="ARBA00022909"/>
    </source>
</evidence>
<dbReference type="GeneID" id="8849983"/>
<evidence type="ECO:0000256" key="6">
    <source>
        <dbReference type="ARBA" id="ARBA00023239"/>
    </source>
</evidence>
<organism evidence="10">
    <name type="scientific">Naegleria gruberi</name>
    <name type="common">Amoeba</name>
    <dbReference type="NCBI Taxonomy" id="5762"/>
    <lineage>
        <taxon>Eukaryota</taxon>
        <taxon>Discoba</taxon>
        <taxon>Heterolobosea</taxon>
        <taxon>Tetramitia</taxon>
        <taxon>Eutetramitia</taxon>
        <taxon>Vahlkampfiidae</taxon>
        <taxon>Naegleria</taxon>
    </lineage>
</organism>
<name>D2V1I2_NAEGR</name>
<evidence type="ECO:0000259" key="8">
    <source>
        <dbReference type="SMART" id="SM00905"/>
    </source>
</evidence>
<feature type="domain" description="Dihydroneopterin aldolase/epimerase" evidence="8">
    <location>
        <begin position="25"/>
        <end position="138"/>
    </location>
</feature>
<protein>
    <recommendedName>
        <fullName evidence="4">dihydroneopterin aldolase</fullName>
        <ecNumber evidence="4">4.1.2.25</ecNumber>
    </recommendedName>
    <alternativeName>
        <fullName evidence="7">7,8-dihydroneopterin aldolase</fullName>
    </alternativeName>
</protein>
<dbReference type="InterPro" id="IPR043133">
    <property type="entry name" value="GTP-CH-I_C/QueF"/>
</dbReference>
<keyword evidence="10" id="KW-1185">Reference proteome</keyword>
<gene>
    <name evidence="9" type="ORF">NAEGRDRAFT_62589</name>
</gene>
<comment type="similarity">
    <text evidence="3">Belongs to the DHNA family.</text>
</comment>
<accession>D2V1I2</accession>
<evidence type="ECO:0000313" key="10">
    <source>
        <dbReference type="Proteomes" id="UP000006671"/>
    </source>
</evidence>
<evidence type="ECO:0000256" key="7">
    <source>
        <dbReference type="ARBA" id="ARBA00032903"/>
    </source>
</evidence>
<evidence type="ECO:0000256" key="1">
    <source>
        <dbReference type="ARBA" id="ARBA00001353"/>
    </source>
</evidence>
<evidence type="ECO:0000256" key="4">
    <source>
        <dbReference type="ARBA" id="ARBA00013043"/>
    </source>
</evidence>
<dbReference type="PANTHER" id="PTHR42844:SF1">
    <property type="entry name" value="DIHYDRONEOPTERIN ALDOLASE 1-RELATED"/>
    <property type="match status" value="1"/>
</dbReference>